<proteinExistence type="predicted"/>
<dbReference type="Gene3D" id="3.40.50.980">
    <property type="match status" value="2"/>
</dbReference>
<reference evidence="4" key="1">
    <citation type="journal article" date="2023" name="Insect Mol. Biol.">
        <title>Genome sequencing provides insights into the evolution of gene families encoding plant cell wall-degrading enzymes in longhorned beetles.</title>
        <authorList>
            <person name="Shin N.R."/>
            <person name="Okamura Y."/>
            <person name="Kirsch R."/>
            <person name="Pauchet Y."/>
        </authorList>
    </citation>
    <scope>NUCLEOTIDE SEQUENCE</scope>
    <source>
        <strain evidence="4">MMC_N1</strain>
    </source>
</reference>
<dbReference type="InterPro" id="IPR020845">
    <property type="entry name" value="AMP-binding_CS"/>
</dbReference>
<evidence type="ECO:0000259" key="3">
    <source>
        <dbReference type="Pfam" id="PF00501"/>
    </source>
</evidence>
<evidence type="ECO:0000313" key="4">
    <source>
        <dbReference type="EMBL" id="KAJ8955210.1"/>
    </source>
</evidence>
<gene>
    <name evidence="4" type="ORF">NQ317_001034</name>
</gene>
<evidence type="ECO:0000256" key="1">
    <source>
        <dbReference type="ARBA" id="ARBA00004275"/>
    </source>
</evidence>
<dbReference type="InterPro" id="IPR000873">
    <property type="entry name" value="AMP-dep_synth/lig_dom"/>
</dbReference>
<organism evidence="4 5">
    <name type="scientific">Molorchus minor</name>
    <dbReference type="NCBI Taxonomy" id="1323400"/>
    <lineage>
        <taxon>Eukaryota</taxon>
        <taxon>Metazoa</taxon>
        <taxon>Ecdysozoa</taxon>
        <taxon>Arthropoda</taxon>
        <taxon>Hexapoda</taxon>
        <taxon>Insecta</taxon>
        <taxon>Pterygota</taxon>
        <taxon>Neoptera</taxon>
        <taxon>Endopterygota</taxon>
        <taxon>Coleoptera</taxon>
        <taxon>Polyphaga</taxon>
        <taxon>Cucujiformia</taxon>
        <taxon>Chrysomeloidea</taxon>
        <taxon>Cerambycidae</taxon>
        <taxon>Lamiinae</taxon>
        <taxon>Monochamini</taxon>
        <taxon>Molorchus</taxon>
    </lineage>
</organism>
<protein>
    <recommendedName>
        <fullName evidence="3">AMP-dependent synthetase/ligase domain-containing protein</fullName>
    </recommendedName>
</protein>
<dbReference type="PANTHER" id="PTHR24096">
    <property type="entry name" value="LONG-CHAIN-FATTY-ACID--COA LIGASE"/>
    <property type="match status" value="1"/>
</dbReference>
<accession>A0ABQ9IS38</accession>
<dbReference type="Pfam" id="PF00501">
    <property type="entry name" value="AMP-binding"/>
    <property type="match status" value="1"/>
</dbReference>
<name>A0ABQ9IS38_9CUCU</name>
<feature type="domain" description="AMP-dependent synthetase/ligase" evidence="3">
    <location>
        <begin position="26"/>
        <end position="209"/>
    </location>
</feature>
<evidence type="ECO:0000313" key="5">
    <source>
        <dbReference type="Proteomes" id="UP001162164"/>
    </source>
</evidence>
<comment type="subcellular location">
    <subcellularLocation>
        <location evidence="1">Peroxisome</location>
    </subcellularLocation>
</comment>
<sequence>MLKLAQIWFPVSMIATVEILQITLLKKDNTLFNQEIYRQLMDSSAKAIITLPDLYTKAKSSALAMKKHIPIVVIKTKNNEVVPEEAINFMELIFLIFNPESSDDIALLPYSSGTTGLSKGVELTHYNIVSNMFQIDHPDVQFIFSASGSRQEVLPAVLPMFHVYGFTLTSVITLSKGSRVITLRKFTPDSFINFLKNYNTTIMFAAPPLKLYHWRQFHWGLPRKKTFKKGNHVKFCKV</sequence>
<keyword evidence="5" id="KW-1185">Reference proteome</keyword>
<keyword evidence="2" id="KW-0576">Peroxisome</keyword>
<dbReference type="PROSITE" id="PS00455">
    <property type="entry name" value="AMP_BINDING"/>
    <property type="match status" value="1"/>
</dbReference>
<dbReference type="Proteomes" id="UP001162164">
    <property type="component" value="Unassembled WGS sequence"/>
</dbReference>
<evidence type="ECO:0000256" key="2">
    <source>
        <dbReference type="ARBA" id="ARBA00023140"/>
    </source>
</evidence>
<dbReference type="PANTHER" id="PTHR24096:SF422">
    <property type="entry name" value="BCDNA.GH02901"/>
    <property type="match status" value="1"/>
</dbReference>
<dbReference type="EMBL" id="JAPWTJ010003542">
    <property type="protein sequence ID" value="KAJ8955210.1"/>
    <property type="molecule type" value="Genomic_DNA"/>
</dbReference>
<dbReference type="SUPFAM" id="SSF56801">
    <property type="entry name" value="Acetyl-CoA synthetase-like"/>
    <property type="match status" value="1"/>
</dbReference>
<comment type="caution">
    <text evidence="4">The sequence shown here is derived from an EMBL/GenBank/DDBJ whole genome shotgun (WGS) entry which is preliminary data.</text>
</comment>